<dbReference type="PANTHER" id="PTHR33055:SF15">
    <property type="entry name" value="TRANSPOSASE-RELATED"/>
    <property type="match status" value="1"/>
</dbReference>
<name>A0A1G6MZN1_9FIRM</name>
<evidence type="ECO:0000313" key="3">
    <source>
        <dbReference type="Proteomes" id="UP000324896"/>
    </source>
</evidence>
<dbReference type="EMBL" id="FMYT01000010">
    <property type="protein sequence ID" value="SDC60345.1"/>
    <property type="molecule type" value="Genomic_DNA"/>
</dbReference>
<dbReference type="InterPro" id="IPR047650">
    <property type="entry name" value="Transpos_IS110"/>
</dbReference>
<dbReference type="Proteomes" id="UP000324896">
    <property type="component" value="Unassembled WGS sequence"/>
</dbReference>
<evidence type="ECO:0000259" key="1">
    <source>
        <dbReference type="Pfam" id="PF02371"/>
    </source>
</evidence>
<dbReference type="GO" id="GO:0004803">
    <property type="term" value="F:transposase activity"/>
    <property type="evidence" value="ECO:0007669"/>
    <property type="project" value="InterPro"/>
</dbReference>
<feature type="non-terminal residue" evidence="2">
    <location>
        <position position="1"/>
    </location>
</feature>
<dbReference type="AlphaFoldDB" id="A0A1G6MZN1"/>
<dbReference type="InterPro" id="IPR003346">
    <property type="entry name" value="Transposase_20"/>
</dbReference>
<organism evidence="2 3">
    <name type="scientific">Halanaerobium congolense</name>
    <dbReference type="NCBI Taxonomy" id="54121"/>
    <lineage>
        <taxon>Bacteria</taxon>
        <taxon>Bacillati</taxon>
        <taxon>Bacillota</taxon>
        <taxon>Clostridia</taxon>
        <taxon>Halanaerobiales</taxon>
        <taxon>Halanaerobiaceae</taxon>
        <taxon>Halanaerobium</taxon>
    </lineage>
</organism>
<dbReference type="PANTHER" id="PTHR33055">
    <property type="entry name" value="TRANSPOSASE FOR INSERTION SEQUENCE ELEMENT IS1111A"/>
    <property type="match status" value="1"/>
</dbReference>
<dbReference type="Pfam" id="PF02371">
    <property type="entry name" value="Transposase_20"/>
    <property type="match status" value="1"/>
</dbReference>
<dbReference type="GO" id="GO:0003677">
    <property type="term" value="F:DNA binding"/>
    <property type="evidence" value="ECO:0007669"/>
    <property type="project" value="InterPro"/>
</dbReference>
<protein>
    <submittedName>
        <fullName evidence="2">Transposase IS116/IS110/IS902 family protein</fullName>
    </submittedName>
</protein>
<evidence type="ECO:0000313" key="2">
    <source>
        <dbReference type="EMBL" id="SDC60345.1"/>
    </source>
</evidence>
<dbReference type="GO" id="GO:0006313">
    <property type="term" value="P:DNA transposition"/>
    <property type="evidence" value="ECO:0007669"/>
    <property type="project" value="InterPro"/>
</dbReference>
<dbReference type="RefSeq" id="WP_149796774.1">
    <property type="nucleotide sequence ID" value="NZ_FMYT01000010.1"/>
</dbReference>
<accession>A0A1G6MZN1</accession>
<proteinExistence type="predicted"/>
<feature type="domain" description="Transposase IS116/IS110/IS902 C-terminal" evidence="1">
    <location>
        <begin position="2"/>
        <end position="85"/>
    </location>
</feature>
<gene>
    <name evidence="2" type="ORF">SAMN04488597_1101</name>
</gene>
<reference evidence="2 3" key="1">
    <citation type="submission" date="2016-10" db="EMBL/GenBank/DDBJ databases">
        <authorList>
            <person name="Varghese N."/>
            <person name="Submissions S."/>
        </authorList>
    </citation>
    <scope>NUCLEOTIDE SEQUENCE [LARGE SCALE GENOMIC DNA]</scope>
    <source>
        <strain evidence="2 3">WG10</strain>
    </source>
</reference>
<sequence length="126" mass="14594">TLITVDGIGPVLTAGIISEIGDINRFDKETNLTSYAGLTWSQYQSGSFTAEETHLTKKGNKYLRYYLVEAANSLRVHNDRYKSYYYKKYNEVPKHKHKRALVLTARKFVRLVFALLSKGEIYQPRR</sequence>